<organism evidence="1 2">
    <name type="scientific">Paramecium sonneborni</name>
    <dbReference type="NCBI Taxonomy" id="65129"/>
    <lineage>
        <taxon>Eukaryota</taxon>
        <taxon>Sar</taxon>
        <taxon>Alveolata</taxon>
        <taxon>Ciliophora</taxon>
        <taxon>Intramacronucleata</taxon>
        <taxon>Oligohymenophorea</taxon>
        <taxon>Peniculida</taxon>
        <taxon>Parameciidae</taxon>
        <taxon>Paramecium</taxon>
    </lineage>
</organism>
<comment type="caution">
    <text evidence="1">The sequence shown here is derived from an EMBL/GenBank/DDBJ whole genome shotgun (WGS) entry which is preliminary data.</text>
</comment>
<evidence type="ECO:0000313" key="2">
    <source>
        <dbReference type="Proteomes" id="UP000692954"/>
    </source>
</evidence>
<dbReference type="AlphaFoldDB" id="A0A8S1R7J5"/>
<keyword evidence="2" id="KW-1185">Reference proteome</keyword>
<accession>A0A8S1R7J5</accession>
<evidence type="ECO:0000313" key="1">
    <source>
        <dbReference type="EMBL" id="CAD8124201.1"/>
    </source>
</evidence>
<gene>
    <name evidence="1" type="ORF">PSON_ATCC_30995.1.T1490146</name>
</gene>
<dbReference type="EMBL" id="CAJJDN010000149">
    <property type="protein sequence ID" value="CAD8124201.1"/>
    <property type="molecule type" value="Genomic_DNA"/>
</dbReference>
<dbReference type="Proteomes" id="UP000692954">
    <property type="component" value="Unassembled WGS sequence"/>
</dbReference>
<reference evidence="1" key="1">
    <citation type="submission" date="2021-01" db="EMBL/GenBank/DDBJ databases">
        <authorList>
            <consortium name="Genoscope - CEA"/>
            <person name="William W."/>
        </authorList>
    </citation>
    <scope>NUCLEOTIDE SEQUENCE</scope>
</reference>
<sequence>MSNQENIKVSKILLQIMFFKNSKNQNLQCNQLFNTLKQRIHFQDIFLKYKNNKKHLLI</sequence>
<name>A0A8S1R7J5_9CILI</name>
<proteinExistence type="predicted"/>
<protein>
    <submittedName>
        <fullName evidence="1">Uncharacterized protein</fullName>
    </submittedName>
</protein>
<dbReference type="OrthoDB" id="10423611at2759"/>